<evidence type="ECO:0008006" key="4">
    <source>
        <dbReference type="Google" id="ProtNLM"/>
    </source>
</evidence>
<dbReference type="InterPro" id="IPR038404">
    <property type="entry name" value="TRAP_DctP_sf"/>
</dbReference>
<dbReference type="Gene3D" id="3.40.190.170">
    <property type="entry name" value="Bacterial extracellular solute-binding protein, family 7"/>
    <property type="match status" value="1"/>
</dbReference>
<keyword evidence="1" id="KW-0732">Signal</keyword>
<reference evidence="2 3" key="1">
    <citation type="submission" date="2019-10" db="EMBL/GenBank/DDBJ databases">
        <title>Alcanivorax sp.PA15-N-34 draft genome sequence.</title>
        <authorList>
            <person name="Liao X."/>
            <person name="Shao Z."/>
        </authorList>
    </citation>
    <scope>NUCLEOTIDE SEQUENCE [LARGE SCALE GENOMIC DNA]</scope>
    <source>
        <strain evidence="2 3">PA15-N-34</strain>
    </source>
</reference>
<name>A0A6N7LQS3_9GAMM</name>
<dbReference type="AlphaFoldDB" id="A0A6N7LQS3"/>
<sequence length="340" mass="37058">MSRTTTILKTMAAAAALVLSTNAMAVTGMKRTICVFDIIGANGDTYNIMKDYKTAAVQWGVDVDLKPYTDEKIASEDLKAGQCDAAVLTGIRGRQFNSYTGSMDSIGAIPSYDAMRTVISVIASGNPSVNQHLVSGPYEVGGVAPLGAAYLFMKDKSIDTVPEMAGKSIAVLEYDSAQAKLASGVGMSPVMSDITNFSTRFNNGSVDICFAPVMGYSALELYKGMAPDGGILNYVLGQLSAQVILRKDRFPEGYGQKSREFMYGQFDRAMKLIDNAASEIDDKWWIPMTEKNRIAYDEMNRQSRIALTKEGIYNKDMMSMLLKVRCKLDGSRAECVNPQE</sequence>
<feature type="signal peptide" evidence="1">
    <location>
        <begin position="1"/>
        <end position="25"/>
    </location>
</feature>
<evidence type="ECO:0000256" key="1">
    <source>
        <dbReference type="SAM" id="SignalP"/>
    </source>
</evidence>
<gene>
    <name evidence="2" type="ORF">GFN93_04490</name>
</gene>
<accession>A0A6N7LQS3</accession>
<evidence type="ECO:0000313" key="3">
    <source>
        <dbReference type="Proteomes" id="UP000469421"/>
    </source>
</evidence>
<protein>
    <recommendedName>
        <fullName evidence="4">RND type efflux pump</fullName>
    </recommendedName>
</protein>
<organism evidence="2 3">
    <name type="scientific">Alcanivorax sediminis</name>
    <dbReference type="NCBI Taxonomy" id="2663008"/>
    <lineage>
        <taxon>Bacteria</taxon>
        <taxon>Pseudomonadati</taxon>
        <taxon>Pseudomonadota</taxon>
        <taxon>Gammaproteobacteria</taxon>
        <taxon>Oceanospirillales</taxon>
        <taxon>Alcanivoracaceae</taxon>
        <taxon>Alcanivorax</taxon>
    </lineage>
</organism>
<comment type="caution">
    <text evidence="2">The sequence shown here is derived from an EMBL/GenBank/DDBJ whole genome shotgun (WGS) entry which is preliminary data.</text>
</comment>
<dbReference type="EMBL" id="WIRE01000001">
    <property type="protein sequence ID" value="MQX52493.1"/>
    <property type="molecule type" value="Genomic_DNA"/>
</dbReference>
<dbReference type="Pfam" id="PF19582">
    <property type="entry name" value="AdeT1_2"/>
    <property type="match status" value="1"/>
</dbReference>
<dbReference type="InterPro" id="IPR045758">
    <property type="entry name" value="AdeT1/2"/>
</dbReference>
<evidence type="ECO:0000313" key="2">
    <source>
        <dbReference type="EMBL" id="MQX52493.1"/>
    </source>
</evidence>
<dbReference type="Proteomes" id="UP000469421">
    <property type="component" value="Unassembled WGS sequence"/>
</dbReference>
<proteinExistence type="predicted"/>
<keyword evidence="3" id="KW-1185">Reference proteome</keyword>
<feature type="chain" id="PRO_5026793480" description="RND type efflux pump" evidence="1">
    <location>
        <begin position="26"/>
        <end position="340"/>
    </location>
</feature>
<dbReference type="RefSeq" id="WP_153499268.1">
    <property type="nucleotide sequence ID" value="NZ_JBMZXE010000028.1"/>
</dbReference>